<name>A0A9X1QP83_9SPHN</name>
<dbReference type="Gene3D" id="1.25.40.20">
    <property type="entry name" value="Ankyrin repeat-containing domain"/>
    <property type="match status" value="1"/>
</dbReference>
<keyword evidence="5" id="KW-1185">Reference proteome</keyword>
<dbReference type="Proteomes" id="UP001139410">
    <property type="component" value="Unassembled WGS sequence"/>
</dbReference>
<evidence type="ECO:0000313" key="5">
    <source>
        <dbReference type="Proteomes" id="UP001139410"/>
    </source>
</evidence>
<evidence type="ECO:0000256" key="3">
    <source>
        <dbReference type="PROSITE-ProRule" id="PRU00023"/>
    </source>
</evidence>
<feature type="repeat" description="ANK" evidence="3">
    <location>
        <begin position="86"/>
        <end position="118"/>
    </location>
</feature>
<evidence type="ECO:0000256" key="1">
    <source>
        <dbReference type="ARBA" id="ARBA00022737"/>
    </source>
</evidence>
<feature type="repeat" description="ANK" evidence="3">
    <location>
        <begin position="53"/>
        <end position="85"/>
    </location>
</feature>
<sequence>MALVTAAVPGLAQFGSSSEGETFLKAIEDGDNSKAIPLLEDPGLRVVNYRGFKGDTALHIATRKRELDWVGYLLKKGADPNIGDNKGDTPLIVAASIGFEEAADYMIRLGAKVDTTNRRGETALIVAVQQRQPRVMELLLKAGANPDKADHSAGYSARDYAKRDTRNPGLLKLIDTVKSTKKPVAGPKLN</sequence>
<keyword evidence="1" id="KW-0677">Repeat</keyword>
<dbReference type="PROSITE" id="PS50088">
    <property type="entry name" value="ANK_REPEAT"/>
    <property type="match status" value="3"/>
</dbReference>
<dbReference type="GO" id="GO:0004842">
    <property type="term" value="F:ubiquitin-protein transferase activity"/>
    <property type="evidence" value="ECO:0007669"/>
    <property type="project" value="TreeGrafter"/>
</dbReference>
<organism evidence="4 5">
    <name type="scientific">Sphingomonas cremea</name>
    <dbReference type="NCBI Taxonomy" id="2904799"/>
    <lineage>
        <taxon>Bacteria</taxon>
        <taxon>Pseudomonadati</taxon>
        <taxon>Pseudomonadota</taxon>
        <taxon>Alphaproteobacteria</taxon>
        <taxon>Sphingomonadales</taxon>
        <taxon>Sphingomonadaceae</taxon>
        <taxon>Sphingomonas</taxon>
    </lineage>
</organism>
<gene>
    <name evidence="4" type="ORF">LVY65_07730</name>
</gene>
<keyword evidence="2 3" id="KW-0040">ANK repeat</keyword>
<dbReference type="PROSITE" id="PS50297">
    <property type="entry name" value="ANK_REP_REGION"/>
    <property type="match status" value="3"/>
</dbReference>
<evidence type="ECO:0000256" key="2">
    <source>
        <dbReference type="ARBA" id="ARBA00023043"/>
    </source>
</evidence>
<evidence type="ECO:0000313" key="4">
    <source>
        <dbReference type="EMBL" id="MCF2514954.1"/>
    </source>
</evidence>
<dbReference type="SMART" id="SM00248">
    <property type="entry name" value="ANK"/>
    <property type="match status" value="3"/>
</dbReference>
<dbReference type="SUPFAM" id="SSF48403">
    <property type="entry name" value="Ankyrin repeat"/>
    <property type="match status" value="1"/>
</dbReference>
<dbReference type="InterPro" id="IPR002110">
    <property type="entry name" value="Ankyrin_rpt"/>
</dbReference>
<proteinExistence type="predicted"/>
<comment type="caution">
    <text evidence="4">The sequence shown here is derived from an EMBL/GenBank/DDBJ whole genome shotgun (WGS) entry which is preliminary data.</text>
</comment>
<dbReference type="EMBL" id="JAKFGM010000002">
    <property type="protein sequence ID" value="MCF2514954.1"/>
    <property type="molecule type" value="Genomic_DNA"/>
</dbReference>
<dbReference type="RefSeq" id="WP_235067458.1">
    <property type="nucleotide sequence ID" value="NZ_JAKFGM010000002.1"/>
</dbReference>
<reference evidence="4" key="1">
    <citation type="submission" date="2022-01" db="EMBL/GenBank/DDBJ databases">
        <authorList>
            <person name="Jo J.-H."/>
            <person name="Im W.-T."/>
        </authorList>
    </citation>
    <scope>NUCLEOTIDE SEQUENCE</scope>
    <source>
        <strain evidence="4">G124</strain>
    </source>
</reference>
<dbReference type="PANTHER" id="PTHR24171:SF8">
    <property type="entry name" value="BRCA1-ASSOCIATED RING DOMAIN PROTEIN 1"/>
    <property type="match status" value="1"/>
</dbReference>
<accession>A0A9X1QP83</accession>
<protein>
    <submittedName>
        <fullName evidence="4">Ankyrin repeat domain-containing protein</fullName>
    </submittedName>
</protein>
<dbReference type="PANTHER" id="PTHR24171">
    <property type="entry name" value="ANKYRIN REPEAT DOMAIN-CONTAINING PROTEIN 39-RELATED"/>
    <property type="match status" value="1"/>
</dbReference>
<dbReference type="GO" id="GO:0085020">
    <property type="term" value="P:protein K6-linked ubiquitination"/>
    <property type="evidence" value="ECO:0007669"/>
    <property type="project" value="TreeGrafter"/>
</dbReference>
<dbReference type="Pfam" id="PF12796">
    <property type="entry name" value="Ank_2"/>
    <property type="match status" value="1"/>
</dbReference>
<dbReference type="AlphaFoldDB" id="A0A9X1QP83"/>
<feature type="repeat" description="ANK" evidence="3">
    <location>
        <begin position="119"/>
        <end position="151"/>
    </location>
</feature>
<dbReference type="InterPro" id="IPR036770">
    <property type="entry name" value="Ankyrin_rpt-contain_sf"/>
</dbReference>